<dbReference type="EMBL" id="SMFR01000001">
    <property type="protein sequence ID" value="TCJ99062.1"/>
    <property type="molecule type" value="Genomic_DNA"/>
</dbReference>
<accession>A0A4R1FZ09</accession>
<evidence type="ECO:0000313" key="3">
    <source>
        <dbReference type="Proteomes" id="UP000294856"/>
    </source>
</evidence>
<protein>
    <submittedName>
        <fullName evidence="2">Uncharacterized protein DUF4189</fullName>
    </submittedName>
</protein>
<evidence type="ECO:0000259" key="1">
    <source>
        <dbReference type="Pfam" id="PF13827"/>
    </source>
</evidence>
<gene>
    <name evidence="2" type="ORF">DFR71_0033</name>
</gene>
<dbReference type="InterPro" id="IPR025240">
    <property type="entry name" value="DUF4189"/>
</dbReference>
<reference evidence="2 3" key="1">
    <citation type="submission" date="2019-03" db="EMBL/GenBank/DDBJ databases">
        <title>Genomic Encyclopedia of Type Strains, Phase IV (KMG-IV): sequencing the most valuable type-strain genomes for metagenomic binning, comparative biology and taxonomic classification.</title>
        <authorList>
            <person name="Goeker M."/>
        </authorList>
    </citation>
    <scope>NUCLEOTIDE SEQUENCE [LARGE SCALE GENOMIC DNA]</scope>
    <source>
        <strain evidence="2 3">DSM 44684</strain>
    </source>
</reference>
<keyword evidence="3" id="KW-1185">Reference proteome</keyword>
<sequence length="159" mass="16094">MAGAGAVTLGTLTTLYRVVDPCIMKGTLQVKRMLTSAAVLGATAAAVFAGHIAPAQAQSGNYGAIAVSVKPGVYGYATDYGSYADAEAGAMAACRRGGGGGGCDVKVSYRNGCGAIAISRGWWSYGSASTIGGAKREALNNNPGNAYIKHWNCTSGYQL</sequence>
<evidence type="ECO:0000313" key="2">
    <source>
        <dbReference type="EMBL" id="TCJ99062.1"/>
    </source>
</evidence>
<dbReference type="Pfam" id="PF13827">
    <property type="entry name" value="DUF4189"/>
    <property type="match status" value="1"/>
</dbReference>
<dbReference type="OrthoDB" id="4567353at2"/>
<feature type="domain" description="DUF4189" evidence="1">
    <location>
        <begin position="62"/>
        <end position="153"/>
    </location>
</feature>
<proteinExistence type="predicted"/>
<comment type="caution">
    <text evidence="2">The sequence shown here is derived from an EMBL/GenBank/DDBJ whole genome shotgun (WGS) entry which is preliminary data.</text>
</comment>
<name>A0A4R1FZ09_9NOCA</name>
<dbReference type="Proteomes" id="UP000294856">
    <property type="component" value="Unassembled WGS sequence"/>
</dbReference>
<dbReference type="AlphaFoldDB" id="A0A4R1FZ09"/>
<organism evidence="2 3">
    <name type="scientific">Nocardia alba</name>
    <dbReference type="NCBI Taxonomy" id="225051"/>
    <lineage>
        <taxon>Bacteria</taxon>
        <taxon>Bacillati</taxon>
        <taxon>Actinomycetota</taxon>
        <taxon>Actinomycetes</taxon>
        <taxon>Mycobacteriales</taxon>
        <taxon>Nocardiaceae</taxon>
        <taxon>Nocardia</taxon>
    </lineage>
</organism>
<dbReference type="STRING" id="1210063.GCA_001612665_02051"/>